<dbReference type="Gene3D" id="1.10.1040.10">
    <property type="entry name" value="N-(1-d-carboxylethyl)-l-norvaline Dehydrogenase, domain 2"/>
    <property type="match status" value="1"/>
</dbReference>
<dbReference type="InterPro" id="IPR008927">
    <property type="entry name" value="6-PGluconate_DH-like_C_sf"/>
</dbReference>
<dbReference type="GO" id="GO:0008926">
    <property type="term" value="F:mannitol-1-phosphate 5-dehydrogenase activity"/>
    <property type="evidence" value="ECO:0007669"/>
    <property type="project" value="UniProtKB-EC"/>
</dbReference>
<feature type="domain" description="Mannitol dehydrogenase N-terminal" evidence="3">
    <location>
        <begin position="41"/>
        <end position="307"/>
    </location>
</feature>
<comment type="catalytic activity">
    <reaction evidence="2">
        <text>D-mannitol 1-phosphate + NAD(+) = beta-D-fructose 6-phosphate + NADH + H(+)</text>
        <dbReference type="Rhea" id="RHEA:19661"/>
        <dbReference type="ChEBI" id="CHEBI:15378"/>
        <dbReference type="ChEBI" id="CHEBI:57540"/>
        <dbReference type="ChEBI" id="CHEBI:57634"/>
        <dbReference type="ChEBI" id="CHEBI:57945"/>
        <dbReference type="ChEBI" id="CHEBI:61381"/>
        <dbReference type="EC" id="1.1.1.17"/>
    </reaction>
</comment>
<name>A0A2L1UAJ1_9BACL</name>
<gene>
    <name evidence="5" type="primary">por</name>
    <name evidence="5" type="ORF">ERICIII_00960</name>
</gene>
<dbReference type="InterPro" id="IPR013131">
    <property type="entry name" value="Mannitol_DH_N"/>
</dbReference>
<dbReference type="PANTHER" id="PTHR43362:SF1">
    <property type="entry name" value="MANNITOL DEHYDROGENASE 2-RELATED"/>
    <property type="match status" value="1"/>
</dbReference>
<dbReference type="EC" id="1.1.1.-" evidence="5"/>
<dbReference type="Proteomes" id="UP000239833">
    <property type="component" value="Chromosome"/>
</dbReference>
<dbReference type="Pfam" id="PF08125">
    <property type="entry name" value="Mannitol_dh_C"/>
    <property type="match status" value="1"/>
</dbReference>
<dbReference type="PANTHER" id="PTHR43362">
    <property type="entry name" value="MANNITOL DEHYDROGENASE DSF1-RELATED"/>
    <property type="match status" value="1"/>
</dbReference>
<protein>
    <submittedName>
        <fullName evidence="5">Polyol:NADP oxidoreductase</fullName>
        <ecNumber evidence="5">1.1.1.-</ecNumber>
    </submittedName>
</protein>
<dbReference type="InterPro" id="IPR036291">
    <property type="entry name" value="NAD(P)-bd_dom_sf"/>
</dbReference>
<evidence type="ECO:0000259" key="4">
    <source>
        <dbReference type="Pfam" id="PF08125"/>
    </source>
</evidence>
<dbReference type="Pfam" id="PF01232">
    <property type="entry name" value="Mannitol_dh"/>
    <property type="match status" value="1"/>
</dbReference>
<dbReference type="InterPro" id="IPR013118">
    <property type="entry name" value="Mannitol_DH_C"/>
</dbReference>
<dbReference type="RefSeq" id="WP_077996898.1">
    <property type="nucleotide sequence ID" value="NZ_CP019655.1"/>
</dbReference>
<dbReference type="AlphaFoldDB" id="A0A2L1UAJ1"/>
<keyword evidence="1 5" id="KW-0560">Oxidoreductase</keyword>
<proteinExistence type="predicted"/>
<dbReference type="InterPro" id="IPR050988">
    <property type="entry name" value="Mannitol_DH/Oxidoreductase"/>
</dbReference>
<dbReference type="InterPro" id="IPR013328">
    <property type="entry name" value="6PGD_dom2"/>
</dbReference>
<dbReference type="SUPFAM" id="SSF51735">
    <property type="entry name" value="NAD(P)-binding Rossmann-fold domains"/>
    <property type="match status" value="1"/>
</dbReference>
<evidence type="ECO:0000259" key="3">
    <source>
        <dbReference type="Pfam" id="PF01232"/>
    </source>
</evidence>
<sequence>MFHLTDSLEEKHYEFEKSNISVPRYKIEEIKSNTKKRPTWIHFGGGNLYRGFHAQIANDLLNKKIADTGVIVAETYDKEVIDKIYRPYDNRFLQIIMKSDGTLEKNLITSTTDSYYVNSSNSEDWEKVVDIFENPSLQLATFSITEKAYKLHDINGDMLSVVVEDIKNGPVAPKHTISQIVYFLLQRFNKNAKPIAMVSTDNFSQNGKQFWESVMKIAEGWKKNGFVTNQFIEYLTDDRLVSFPWSMIDRITPNPSSKIAKLLEESGFEDTTILHSKKHTNIAPFANTEEAHYLVIEDKFPNGRPIFEKVGVIMTDRDTVDKADTMKVTTCLNPLHTALAIFGCLLGYESIATEMEDPDLLTLVQQIGYKEGLPVVVNPEIINPKMFIDEVILKRLPNKYIPDTPQRIATDTSQKIAIRFGETIKKYAESNDLSVGMLNFIPLTIAAWCRYLMAIDDKGEPFKVSPDPLMDVLQGHLRNINIEDNSDIHNVRSSLKPILSNHEIFGMNLYEIGLGERIETYFQDMIQKNGAVRNTLHQLVEEKGDLSIWK</sequence>
<organism evidence="5 6">
    <name type="scientific">Paenibacillus larvae subsp. larvae</name>
    <dbReference type="NCBI Taxonomy" id="147375"/>
    <lineage>
        <taxon>Bacteria</taxon>
        <taxon>Bacillati</taxon>
        <taxon>Bacillota</taxon>
        <taxon>Bacilli</taxon>
        <taxon>Bacillales</taxon>
        <taxon>Paenibacillaceae</taxon>
        <taxon>Paenibacillus</taxon>
    </lineage>
</organism>
<dbReference type="SUPFAM" id="SSF48179">
    <property type="entry name" value="6-phosphogluconate dehydrogenase C-terminal domain-like"/>
    <property type="match status" value="1"/>
</dbReference>
<dbReference type="EMBL" id="CP019655">
    <property type="protein sequence ID" value="AVF25165.1"/>
    <property type="molecule type" value="Genomic_DNA"/>
</dbReference>
<dbReference type="Gene3D" id="3.40.50.720">
    <property type="entry name" value="NAD(P)-binding Rossmann-like Domain"/>
    <property type="match status" value="1"/>
</dbReference>
<evidence type="ECO:0000313" key="6">
    <source>
        <dbReference type="Proteomes" id="UP000239833"/>
    </source>
</evidence>
<evidence type="ECO:0000256" key="2">
    <source>
        <dbReference type="ARBA" id="ARBA00048615"/>
    </source>
</evidence>
<dbReference type="GeneID" id="64217775"/>
<evidence type="ECO:0000256" key="1">
    <source>
        <dbReference type="ARBA" id="ARBA00023002"/>
    </source>
</evidence>
<feature type="domain" description="Mannitol dehydrogenase C-terminal" evidence="4">
    <location>
        <begin position="324"/>
        <end position="485"/>
    </location>
</feature>
<reference evidence="6" key="1">
    <citation type="submission" date="2017-02" db="EMBL/GenBank/DDBJ databases">
        <title>Delineation of Paenibacillus larvae strains originating from foulbrood outbreaks.</title>
        <authorList>
            <person name="Beims H."/>
            <person name="Bunk B."/>
            <person name="Sproeer C."/>
            <person name="Mohr K.I."/>
            <person name="Pradella S."/>
            <person name="Guenther G."/>
            <person name="Rohde M."/>
            <person name="von der Ohe W."/>
            <person name="Steinert M."/>
        </authorList>
    </citation>
    <scope>NUCLEOTIDE SEQUENCE [LARGE SCALE GENOMIC DNA]</scope>
    <source>
        <strain evidence="6">Eric_III</strain>
    </source>
</reference>
<evidence type="ECO:0000313" key="5">
    <source>
        <dbReference type="EMBL" id="AVF25165.1"/>
    </source>
</evidence>
<accession>A0A2L1UAJ1</accession>